<keyword evidence="1" id="KW-1133">Transmembrane helix</keyword>
<feature type="transmembrane region" description="Helical" evidence="1">
    <location>
        <begin position="121"/>
        <end position="142"/>
    </location>
</feature>
<organism evidence="3 5">
    <name type="scientific">Burkholderia ubonensis</name>
    <dbReference type="NCBI Taxonomy" id="101571"/>
    <lineage>
        <taxon>Bacteria</taxon>
        <taxon>Pseudomonadati</taxon>
        <taxon>Pseudomonadota</taxon>
        <taxon>Betaproteobacteria</taxon>
        <taxon>Burkholderiales</taxon>
        <taxon>Burkholderiaceae</taxon>
        <taxon>Burkholderia</taxon>
        <taxon>Burkholderia cepacia complex</taxon>
    </lineage>
</organism>
<evidence type="ECO:0000313" key="2">
    <source>
        <dbReference type="EMBL" id="KVM32268.1"/>
    </source>
</evidence>
<dbReference type="AlphaFoldDB" id="A0A104E5W5"/>
<dbReference type="RefSeq" id="WP_059724742.1">
    <property type="nucleotide sequence ID" value="NZ_LOYI01000061.1"/>
</dbReference>
<feature type="transmembrane region" description="Helical" evidence="1">
    <location>
        <begin position="163"/>
        <end position="180"/>
    </location>
</feature>
<evidence type="ECO:0008006" key="6">
    <source>
        <dbReference type="Google" id="ProtNLM"/>
    </source>
</evidence>
<reference evidence="4 5" key="1">
    <citation type="submission" date="2015-11" db="EMBL/GenBank/DDBJ databases">
        <title>Expanding the genomic diversity of Burkholderia species for the development of highly accurate diagnostics.</title>
        <authorList>
            <person name="Sahl J."/>
            <person name="Keim P."/>
            <person name="Wagner D."/>
        </authorList>
    </citation>
    <scope>NUCLEOTIDE SEQUENCE [LARGE SCALE GENOMIC DNA]</scope>
    <source>
        <strain evidence="2 4">MSMB2058</strain>
        <strain evidence="3 5">MSMB2167WGS</strain>
    </source>
</reference>
<feature type="transmembrane region" description="Helical" evidence="1">
    <location>
        <begin position="43"/>
        <end position="66"/>
    </location>
</feature>
<evidence type="ECO:0000256" key="1">
    <source>
        <dbReference type="SAM" id="Phobius"/>
    </source>
</evidence>
<evidence type="ECO:0000313" key="3">
    <source>
        <dbReference type="EMBL" id="KWE10572.1"/>
    </source>
</evidence>
<dbReference type="OrthoDB" id="9090138at2"/>
<comment type="caution">
    <text evidence="3">The sequence shown here is derived from an EMBL/GenBank/DDBJ whole genome shotgun (WGS) entry which is preliminary data.</text>
</comment>
<feature type="transmembrane region" description="Helical" evidence="1">
    <location>
        <begin position="92"/>
        <end position="115"/>
    </location>
</feature>
<evidence type="ECO:0000313" key="4">
    <source>
        <dbReference type="Proteomes" id="UP000061665"/>
    </source>
</evidence>
<dbReference type="EMBL" id="LPIX01000018">
    <property type="protein sequence ID" value="KWE10572.1"/>
    <property type="molecule type" value="Genomic_DNA"/>
</dbReference>
<gene>
    <name evidence="2" type="ORF">WJ53_04240</name>
    <name evidence="3" type="ORF">WL73_34735</name>
</gene>
<keyword evidence="1" id="KW-0472">Membrane</keyword>
<name>A0A104E5W5_9BURK</name>
<dbReference type="Proteomes" id="UP000062998">
    <property type="component" value="Unassembled WGS sequence"/>
</dbReference>
<sequence length="213" mass="23927">MGTLAVLFVAILLLNLIPAFAPPTWMAMSWVGFSLSDINPFVLAIVAACAATMGRVVLAGFARTLVRGRWMRDTDRENIDIVRTWLSRRRRLTAGVFFLYALGPFPSNYLFIAYGLSGLPLGGIGVAFFIGRAASYAVWAYLGRFAAAHIDLEPQWGETYLSGYFVVSQFVLIGCVYVLLKIDWKTLVTDRRLRWHRSAARPDRNDHECSSRR</sequence>
<evidence type="ECO:0000313" key="5">
    <source>
        <dbReference type="Proteomes" id="UP000062998"/>
    </source>
</evidence>
<keyword evidence="1" id="KW-0812">Transmembrane</keyword>
<dbReference type="Proteomes" id="UP000061665">
    <property type="component" value="Unassembled WGS sequence"/>
</dbReference>
<dbReference type="EMBL" id="LOZE01000055">
    <property type="protein sequence ID" value="KVM32268.1"/>
    <property type="molecule type" value="Genomic_DNA"/>
</dbReference>
<protein>
    <recommendedName>
        <fullName evidence="6">Transmembrane protein</fullName>
    </recommendedName>
</protein>
<accession>A0A104E5W5</accession>
<proteinExistence type="predicted"/>